<dbReference type="Ensembl" id="ENSGACT00000021243.1">
    <property type="protein sequence ID" value="ENSGACP00000021202.1"/>
    <property type="gene ID" value="ENSGACG00000016070.1"/>
</dbReference>
<keyword evidence="2" id="KW-0732">Signal</keyword>
<dbReference type="FunCoup" id="G3PUB5">
    <property type="interactions" value="2"/>
</dbReference>
<dbReference type="OMA" id="YEGSADT"/>
<feature type="chain" id="PRO_5003449915" description="Serglycin" evidence="2">
    <location>
        <begin position="20"/>
        <end position="177"/>
    </location>
</feature>
<feature type="signal peptide" evidence="2">
    <location>
        <begin position="1"/>
        <end position="19"/>
    </location>
</feature>
<dbReference type="STRING" id="69293.ENSGACP00000021202"/>
<proteinExistence type="predicted"/>
<dbReference type="Bgee" id="ENSGACG00000016070">
    <property type="expression patterns" value="Expressed in head kidney and 13 other cell types or tissues"/>
</dbReference>
<evidence type="ECO:0000313" key="3">
    <source>
        <dbReference type="Ensembl" id="ENSGACP00000021202.1"/>
    </source>
</evidence>
<feature type="compositionally biased region" description="Acidic residues" evidence="1">
    <location>
        <begin position="69"/>
        <end position="97"/>
    </location>
</feature>
<dbReference type="InParanoid" id="G3PUB5"/>
<accession>G3PUB5</accession>
<name>G3PUB5_GASAC</name>
<organism evidence="3">
    <name type="scientific">Gasterosteus aculeatus</name>
    <name type="common">Three-spined stickleback</name>
    <dbReference type="NCBI Taxonomy" id="69293"/>
    <lineage>
        <taxon>Eukaryota</taxon>
        <taxon>Metazoa</taxon>
        <taxon>Chordata</taxon>
        <taxon>Craniata</taxon>
        <taxon>Vertebrata</taxon>
        <taxon>Euteleostomi</taxon>
        <taxon>Actinopterygii</taxon>
        <taxon>Neopterygii</taxon>
        <taxon>Teleostei</taxon>
        <taxon>Neoteleostei</taxon>
        <taxon>Acanthomorphata</taxon>
        <taxon>Eupercaria</taxon>
        <taxon>Perciformes</taxon>
        <taxon>Cottioidei</taxon>
        <taxon>Gasterosteales</taxon>
        <taxon>Gasterosteidae</taxon>
        <taxon>Gasterosteus</taxon>
    </lineage>
</organism>
<protein>
    <recommendedName>
        <fullName evidence="4">Serglycin</fullName>
    </recommendedName>
</protein>
<evidence type="ECO:0000256" key="1">
    <source>
        <dbReference type="SAM" id="MobiDB-lite"/>
    </source>
</evidence>
<evidence type="ECO:0000256" key="2">
    <source>
        <dbReference type="SAM" id="SignalP"/>
    </source>
</evidence>
<reference evidence="3" key="2">
    <citation type="submission" date="2024-04" db="UniProtKB">
        <authorList>
            <consortium name="Ensembl"/>
        </authorList>
    </citation>
    <scope>IDENTIFICATION</scope>
</reference>
<evidence type="ECO:0008006" key="4">
    <source>
        <dbReference type="Google" id="ProtNLM"/>
    </source>
</evidence>
<sequence>MKVILFFVVSCLAFQNADGAPRKAVYKFVKCNPEGDQANCVTQQSPSMAWSPDLPAKLPAATAQYLEAEPEEDESLLGEEEVDFEMDEDEKPDEIEAGESPVETGDGSGGHEGSADVLAGDWAMGETGSGVYWAEKDGEQYKDGDMTGMRRVFPRKSVVAEAKPAEHELREDHLLQL</sequence>
<feature type="region of interest" description="Disordered" evidence="1">
    <location>
        <begin position="69"/>
        <end position="116"/>
    </location>
</feature>
<reference evidence="3" key="1">
    <citation type="submission" date="2006-01" db="EMBL/GenBank/DDBJ databases">
        <authorList>
            <person name="Lindblad-Toh K."/>
            <person name="Mauceli E."/>
            <person name="Grabherr M."/>
            <person name="Chang J.L."/>
            <person name="Lander E.S."/>
        </authorList>
    </citation>
    <scope>NUCLEOTIDE SEQUENCE [LARGE SCALE GENOMIC DNA]</scope>
</reference>
<dbReference type="AlphaFoldDB" id="G3PUB5"/>